<comment type="similarity">
    <text evidence="6">Belongs to the eukaryotic/archaeal RNase P protein component 3 family.</text>
</comment>
<evidence type="ECO:0000313" key="8">
    <source>
        <dbReference type="Proteomes" id="UP000244727"/>
    </source>
</evidence>
<evidence type="ECO:0000256" key="4">
    <source>
        <dbReference type="ARBA" id="ARBA00022759"/>
    </source>
</evidence>
<dbReference type="GO" id="GO:0001682">
    <property type="term" value="P:tRNA 5'-leader removal"/>
    <property type="evidence" value="ECO:0007669"/>
    <property type="project" value="UniProtKB-UniRule"/>
</dbReference>
<evidence type="ECO:0000256" key="1">
    <source>
        <dbReference type="ARBA" id="ARBA00022490"/>
    </source>
</evidence>
<evidence type="ECO:0000256" key="3">
    <source>
        <dbReference type="ARBA" id="ARBA00022722"/>
    </source>
</evidence>
<dbReference type="GeneID" id="36513129"/>
<evidence type="ECO:0000313" key="7">
    <source>
        <dbReference type="EMBL" id="AWB28272.1"/>
    </source>
</evidence>
<dbReference type="KEGG" id="harc:HARCEL1_11440"/>
<dbReference type="EC" id="3.1.26.5" evidence="6"/>
<keyword evidence="8" id="KW-1185">Reference proteome</keyword>
<dbReference type="Gene3D" id="3.20.20.140">
    <property type="entry name" value="Metal-dependent hydrolases"/>
    <property type="match status" value="1"/>
</dbReference>
<dbReference type="GO" id="GO:0030677">
    <property type="term" value="C:ribonuclease P complex"/>
    <property type="evidence" value="ECO:0007669"/>
    <property type="project" value="UniProtKB-UniRule"/>
</dbReference>
<sequence>MSYAAVLAHPEGSSTVARFALTASECGYDGIVVRNHGGSLPEYDPAAIAAEYDIDVVSGVEVRADDPSRASGFVGNHRADKTIVAVHGDDPEINRFAVEHPAVDVLAHPMADDGDLNHVLAKAARENGVRLEIDLGPLVRERAGDRVRALQGLRKLQELRAAYDVPAVVSLTPTSHLHLRAPREVVALGESAGFDAATIRAGLAEWGHLAARNRERRDEAFVEPGVRRIDGPGDGTGDGT</sequence>
<comment type="catalytic activity">
    <reaction evidence="6">
        <text>Endonucleolytic cleavage of RNA, removing 5'-extranucleotides from tRNA precursor.</text>
        <dbReference type="EC" id="3.1.26.5"/>
    </reaction>
</comment>
<comment type="subcellular location">
    <subcellularLocation>
        <location evidence="6">Cytoplasm</location>
    </subcellularLocation>
</comment>
<comment type="function">
    <text evidence="6">Part of ribonuclease P, a protein complex that generates mature tRNA molecules by cleaving their 5'-ends.</text>
</comment>
<evidence type="ECO:0000256" key="5">
    <source>
        <dbReference type="ARBA" id="ARBA00022801"/>
    </source>
</evidence>
<dbReference type="Proteomes" id="UP000244727">
    <property type="component" value="Chromosome"/>
</dbReference>
<dbReference type="GO" id="GO:0004526">
    <property type="term" value="F:ribonuclease P activity"/>
    <property type="evidence" value="ECO:0007669"/>
    <property type="project" value="UniProtKB-UniRule"/>
</dbReference>
<comment type="subunit">
    <text evidence="6">Consists of a catalytic RNA component and at least 4-5 protein subunits.</text>
</comment>
<dbReference type="GO" id="GO:0005737">
    <property type="term" value="C:cytoplasm"/>
    <property type="evidence" value="ECO:0007669"/>
    <property type="project" value="UniProtKB-SubCell"/>
</dbReference>
<dbReference type="InterPro" id="IPR016195">
    <property type="entry name" value="Pol/histidinol_Pase-like"/>
</dbReference>
<keyword evidence="2 6" id="KW-0819">tRNA processing</keyword>
<evidence type="ECO:0000256" key="6">
    <source>
        <dbReference type="HAMAP-Rule" id="MF_00756"/>
    </source>
</evidence>
<dbReference type="SUPFAM" id="SSF89550">
    <property type="entry name" value="PHP domain-like"/>
    <property type="match status" value="1"/>
</dbReference>
<dbReference type="InterPro" id="IPR023539">
    <property type="entry name" value="RNase_P_comp-3_arc"/>
</dbReference>
<evidence type="ECO:0000256" key="2">
    <source>
        <dbReference type="ARBA" id="ARBA00022694"/>
    </source>
</evidence>
<keyword evidence="3 6" id="KW-0540">Nuclease</keyword>
<organism evidence="7 8">
    <name type="scientific">Halococcoides cellulosivorans</name>
    <dbReference type="NCBI Taxonomy" id="1679096"/>
    <lineage>
        <taxon>Archaea</taxon>
        <taxon>Methanobacteriati</taxon>
        <taxon>Methanobacteriota</taxon>
        <taxon>Stenosarchaea group</taxon>
        <taxon>Halobacteria</taxon>
        <taxon>Halobacteriales</taxon>
        <taxon>Haloarculaceae</taxon>
        <taxon>Halococcoides</taxon>
    </lineage>
</organism>
<protein>
    <recommendedName>
        <fullName evidence="6">Ribonuclease P protein component 3</fullName>
        <shortName evidence="6">RNase P component 3</shortName>
        <ecNumber evidence="6">3.1.26.5</ecNumber>
    </recommendedName>
    <alternativeName>
        <fullName evidence="6">Rpp30</fullName>
    </alternativeName>
</protein>
<dbReference type="Pfam" id="PF01876">
    <property type="entry name" value="RNase_P_p30"/>
    <property type="match status" value="1"/>
</dbReference>
<keyword evidence="1 6" id="KW-0963">Cytoplasm</keyword>
<dbReference type="InterPro" id="IPR002738">
    <property type="entry name" value="RNase_P_p30"/>
</dbReference>
<name>A0A2R4X3A6_9EURY</name>
<gene>
    <name evidence="6" type="primary">rnp3</name>
    <name evidence="7" type="ORF">HARCEL1_11440</name>
</gene>
<dbReference type="EMBL" id="CP028858">
    <property type="protein sequence ID" value="AWB28272.1"/>
    <property type="molecule type" value="Genomic_DNA"/>
</dbReference>
<accession>A0A2R4X3A6</accession>
<keyword evidence="4 6" id="KW-0255">Endonuclease</keyword>
<keyword evidence="5 6" id="KW-0378">Hydrolase</keyword>
<dbReference type="HAMAP" id="MF_00756">
    <property type="entry name" value="RNase_P_3"/>
    <property type="match status" value="1"/>
</dbReference>
<reference evidence="7 8" key="1">
    <citation type="submission" date="2018-04" db="EMBL/GenBank/DDBJ databases">
        <title>Halococcoides cellulosivorans gen. nov., sp. nov., an extremely halophilic cellulose-utilizing haloarchaeon from hypersaline lakes.</title>
        <authorList>
            <person name="Sorokin D.Y."/>
            <person name="Toshchakov S.V."/>
            <person name="Samarov N.I."/>
            <person name="Korzhenkov A."/>
            <person name="Kublanov I.V."/>
        </authorList>
    </citation>
    <scope>NUCLEOTIDE SEQUENCE [LARGE SCALE GENOMIC DNA]</scope>
    <source>
        <strain evidence="7 8">HArcel1</strain>
    </source>
</reference>
<dbReference type="AlphaFoldDB" id="A0A2R4X3A6"/>
<proteinExistence type="inferred from homology"/>
<dbReference type="RefSeq" id="WP_108383686.1">
    <property type="nucleotide sequence ID" value="NZ_CP028858.1"/>
</dbReference>